<accession>A0A8E0S0X9</accession>
<dbReference type="Pfam" id="PF11799">
    <property type="entry name" value="IMS_C"/>
    <property type="match status" value="1"/>
</dbReference>
<dbReference type="InterPro" id="IPR036420">
    <property type="entry name" value="BRCT_dom_sf"/>
</dbReference>
<dbReference type="Gene3D" id="3.30.1490.100">
    <property type="entry name" value="DNA polymerase, Y-family, little finger domain"/>
    <property type="match status" value="1"/>
</dbReference>
<keyword evidence="3" id="KW-0808">Transferase</keyword>
<name>A0A8E0S0X9_9TREM</name>
<dbReference type="CDD" id="cd17719">
    <property type="entry name" value="BRCT_Rev1"/>
    <property type="match status" value="1"/>
</dbReference>
<dbReference type="SMART" id="SM00292">
    <property type="entry name" value="BRCT"/>
    <property type="match status" value="1"/>
</dbReference>
<dbReference type="PROSITE" id="PS50172">
    <property type="entry name" value="BRCT"/>
    <property type="match status" value="1"/>
</dbReference>
<reference evidence="3" key="1">
    <citation type="submission" date="2019-05" db="EMBL/GenBank/DDBJ databases">
        <title>Annotation for the trematode Fasciolopsis buski.</title>
        <authorList>
            <person name="Choi Y.-J."/>
        </authorList>
    </citation>
    <scope>NUCLEOTIDE SEQUENCE</scope>
    <source>
        <strain evidence="3">HT</strain>
        <tissue evidence="3">Whole worm</tissue>
    </source>
</reference>
<dbReference type="PANTHER" id="PTHR45990:SF1">
    <property type="entry name" value="DNA REPAIR PROTEIN REV1"/>
    <property type="match status" value="1"/>
</dbReference>
<sequence>MRAKKAKLENQFLKKTTTNLFQGVSIYVNGYTVPPASKLRALITDNGGRYQAYYSRASVTHIIADRLPTSKIKQLTDQKVVRATWITDSITAKKLLPWQQYELYPNRSGGVGQQRLQIVSFPTFLEENTSNNLLPPASELLTDASTEKSINDLTNDLPLDFTSGVSRVSTRMRRVQQMKLDACLSPPKPTSSSSIFGHVAGASKTTSSVVSLKQLLQSGSGPGPSGVKLIGSTSPDKVHTQSPCLIQTTTCSTPSDFHPVLSQNLSPSSELDSRTDQLLSTFYARSRLHHLSSWANELHQLVDEFRNNPSHRCDLGETWKQTIINDLNEQVANRFDHPIVVDLTARFSTPSLSSEDGISTTPPPLPPFPRILFHIDMDCFFVSAGCKNGMLLGRAKKLCPELQTVPYDFEAYKKVSETLYSIVSRFTLTIEAVSCDELYADCTELLMLPSSSKDPCYEKLRFQNGYWYLNLQLINPLVLGAYLRELVHSSTGGCTASIGFGTTRLLARLATKRAKPDGQWFFFGVSGGNNRNVSMPSVITNKDSQWEWFRNSDLQSSDISLLLPSPHSARCELTGEDGRWFRDMPTSELPVFSLLTLKSQNTELESLVRSLCQELVSRMAQTVCAETTAKPRGSRGVLGRCLTVRVFVRAPNAPVESAKYMGHGICTKASRMHSFPEPTSDVTLLQRATLRILRSLCPDPKELRGVSN</sequence>
<dbReference type="InterPro" id="IPR043128">
    <property type="entry name" value="Rev_trsase/Diguanyl_cyclase"/>
</dbReference>
<gene>
    <name evidence="3" type="ORF">FBUS_04761</name>
</gene>
<dbReference type="InterPro" id="IPR001126">
    <property type="entry name" value="UmuC"/>
</dbReference>
<dbReference type="PROSITE" id="PS50173">
    <property type="entry name" value="UMUC"/>
    <property type="match status" value="1"/>
</dbReference>
<dbReference type="Gene3D" id="3.40.1170.60">
    <property type="match status" value="1"/>
</dbReference>
<dbReference type="Gene3D" id="6.10.250.1490">
    <property type="match status" value="1"/>
</dbReference>
<keyword evidence="4" id="KW-1185">Reference proteome</keyword>
<dbReference type="Gene3D" id="3.30.70.270">
    <property type="match status" value="1"/>
</dbReference>
<dbReference type="GO" id="GO:0003684">
    <property type="term" value="F:damaged DNA binding"/>
    <property type="evidence" value="ECO:0007669"/>
    <property type="project" value="InterPro"/>
</dbReference>
<dbReference type="SUPFAM" id="SSF52113">
    <property type="entry name" value="BRCT domain"/>
    <property type="match status" value="1"/>
</dbReference>
<dbReference type="FunFam" id="3.40.50.10190:FF:000011">
    <property type="entry name" value="DNA repair protein REV1"/>
    <property type="match status" value="1"/>
</dbReference>
<feature type="domain" description="UmuC" evidence="2">
    <location>
        <begin position="383"/>
        <end position="519"/>
    </location>
</feature>
<dbReference type="GO" id="GO:0003887">
    <property type="term" value="F:DNA-directed DNA polymerase activity"/>
    <property type="evidence" value="ECO:0007669"/>
    <property type="project" value="TreeGrafter"/>
</dbReference>
<dbReference type="GO" id="GO:0070987">
    <property type="term" value="P:error-free translesion synthesis"/>
    <property type="evidence" value="ECO:0007669"/>
    <property type="project" value="TreeGrafter"/>
</dbReference>
<dbReference type="InterPro" id="IPR036775">
    <property type="entry name" value="DNA_pol_Y-fam_lit_finger_sf"/>
</dbReference>
<dbReference type="Pfam" id="PF00817">
    <property type="entry name" value="IMS"/>
    <property type="match status" value="1"/>
</dbReference>
<dbReference type="InterPro" id="IPR001357">
    <property type="entry name" value="BRCT_dom"/>
</dbReference>
<feature type="domain" description="BRCT" evidence="1">
    <location>
        <begin position="16"/>
        <end position="103"/>
    </location>
</feature>
<comment type="caution">
    <text evidence="3">The sequence shown here is derived from an EMBL/GenBank/DDBJ whole genome shotgun (WGS) entry which is preliminary data.</text>
</comment>
<dbReference type="Gene3D" id="3.40.50.10190">
    <property type="entry name" value="BRCT domain"/>
    <property type="match status" value="1"/>
</dbReference>
<dbReference type="GO" id="GO:0042276">
    <property type="term" value="P:error-prone translesion synthesis"/>
    <property type="evidence" value="ECO:0007669"/>
    <property type="project" value="TreeGrafter"/>
</dbReference>
<evidence type="ECO:0000259" key="1">
    <source>
        <dbReference type="PROSITE" id="PS50172"/>
    </source>
</evidence>
<dbReference type="OrthoDB" id="427711at2759"/>
<evidence type="ECO:0000313" key="3">
    <source>
        <dbReference type="EMBL" id="KAA0194927.1"/>
    </source>
</evidence>
<organism evidence="3 4">
    <name type="scientific">Fasciolopsis buskii</name>
    <dbReference type="NCBI Taxonomy" id="27845"/>
    <lineage>
        <taxon>Eukaryota</taxon>
        <taxon>Metazoa</taxon>
        <taxon>Spiralia</taxon>
        <taxon>Lophotrochozoa</taxon>
        <taxon>Platyhelminthes</taxon>
        <taxon>Trematoda</taxon>
        <taxon>Digenea</taxon>
        <taxon>Plagiorchiida</taxon>
        <taxon>Echinostomata</taxon>
        <taxon>Echinostomatoidea</taxon>
        <taxon>Fasciolidae</taxon>
        <taxon>Fasciolopsis</taxon>
    </lineage>
</organism>
<dbReference type="GO" id="GO:0005634">
    <property type="term" value="C:nucleus"/>
    <property type="evidence" value="ECO:0007669"/>
    <property type="project" value="TreeGrafter"/>
</dbReference>
<proteinExistence type="predicted"/>
<protein>
    <submittedName>
        <fullName evidence="3">Terminal deoxycytidyl transferase rev1</fullName>
    </submittedName>
</protein>
<dbReference type="EMBL" id="LUCM01004046">
    <property type="protein sequence ID" value="KAA0194927.1"/>
    <property type="molecule type" value="Genomic_DNA"/>
</dbReference>
<dbReference type="PANTHER" id="PTHR45990">
    <property type="entry name" value="DNA REPAIR PROTEIN REV1"/>
    <property type="match status" value="1"/>
</dbReference>
<evidence type="ECO:0000313" key="4">
    <source>
        <dbReference type="Proteomes" id="UP000728185"/>
    </source>
</evidence>
<dbReference type="InterPro" id="IPR043502">
    <property type="entry name" value="DNA/RNA_pol_sf"/>
</dbReference>
<evidence type="ECO:0000259" key="2">
    <source>
        <dbReference type="PROSITE" id="PS50173"/>
    </source>
</evidence>
<dbReference type="GO" id="GO:0006281">
    <property type="term" value="P:DNA repair"/>
    <property type="evidence" value="ECO:0007669"/>
    <property type="project" value="InterPro"/>
</dbReference>
<dbReference type="GO" id="GO:0017125">
    <property type="term" value="F:deoxycytidyl transferase activity"/>
    <property type="evidence" value="ECO:0007669"/>
    <property type="project" value="TreeGrafter"/>
</dbReference>
<dbReference type="Proteomes" id="UP000728185">
    <property type="component" value="Unassembled WGS sequence"/>
</dbReference>
<dbReference type="Pfam" id="PF16589">
    <property type="entry name" value="BRCT_2"/>
    <property type="match status" value="1"/>
</dbReference>
<dbReference type="InterPro" id="IPR017961">
    <property type="entry name" value="DNA_pol_Y-fam_little_finger"/>
</dbReference>
<dbReference type="AlphaFoldDB" id="A0A8E0S0X9"/>
<dbReference type="SUPFAM" id="SSF56672">
    <property type="entry name" value="DNA/RNA polymerases"/>
    <property type="match status" value="1"/>
</dbReference>